<feature type="transmembrane region" description="Helical" evidence="1">
    <location>
        <begin position="83"/>
        <end position="111"/>
    </location>
</feature>
<keyword evidence="3" id="KW-1185">Reference proteome</keyword>
<dbReference type="EMBL" id="BSTI01000001">
    <property type="protein sequence ID" value="GLY63849.1"/>
    <property type="molecule type" value="Genomic_DNA"/>
</dbReference>
<accession>A0A9W6VEJ2</accession>
<dbReference type="Proteomes" id="UP001165136">
    <property type="component" value="Unassembled WGS sequence"/>
</dbReference>
<evidence type="ECO:0000256" key="1">
    <source>
        <dbReference type="SAM" id="Phobius"/>
    </source>
</evidence>
<comment type="caution">
    <text evidence="2">The sequence shown here is derived from an EMBL/GenBank/DDBJ whole genome shotgun (WGS) entry which is preliminary data.</text>
</comment>
<protein>
    <recommendedName>
        <fullName evidence="4">DUF2975 domain-containing protein</fullName>
    </recommendedName>
</protein>
<gene>
    <name evidence="2" type="ORF">Atai01_04680</name>
</gene>
<dbReference type="RefSeq" id="WP_285485687.1">
    <property type="nucleotide sequence ID" value="NZ_BSTI01000001.1"/>
</dbReference>
<feature type="transmembrane region" description="Helical" evidence="1">
    <location>
        <begin position="49"/>
        <end position="71"/>
    </location>
</feature>
<evidence type="ECO:0008006" key="4">
    <source>
        <dbReference type="Google" id="ProtNLM"/>
    </source>
</evidence>
<evidence type="ECO:0000313" key="3">
    <source>
        <dbReference type="Proteomes" id="UP001165136"/>
    </source>
</evidence>
<reference evidence="2" key="1">
    <citation type="submission" date="2023-03" db="EMBL/GenBank/DDBJ databases">
        <title>Amycolatopsis taiwanensis NBRC 103393.</title>
        <authorList>
            <person name="Ichikawa N."/>
            <person name="Sato H."/>
            <person name="Tonouchi N."/>
        </authorList>
    </citation>
    <scope>NUCLEOTIDE SEQUENCE</scope>
    <source>
        <strain evidence="2">NBRC 103393</strain>
    </source>
</reference>
<name>A0A9W6VEJ2_9PSEU</name>
<dbReference type="AlphaFoldDB" id="A0A9W6VEJ2"/>
<dbReference type="Pfam" id="PF11188">
    <property type="entry name" value="DUF2975"/>
    <property type="match status" value="1"/>
</dbReference>
<keyword evidence="1" id="KW-0472">Membrane</keyword>
<organism evidence="2 3">
    <name type="scientific">Amycolatopsis taiwanensis</name>
    <dbReference type="NCBI Taxonomy" id="342230"/>
    <lineage>
        <taxon>Bacteria</taxon>
        <taxon>Bacillati</taxon>
        <taxon>Actinomycetota</taxon>
        <taxon>Actinomycetes</taxon>
        <taxon>Pseudonocardiales</taxon>
        <taxon>Pseudonocardiaceae</taxon>
        <taxon>Amycolatopsis</taxon>
    </lineage>
</organism>
<dbReference type="InterPro" id="IPR021354">
    <property type="entry name" value="DUF2975"/>
</dbReference>
<proteinExistence type="predicted"/>
<feature type="transmembrane region" description="Helical" evidence="1">
    <location>
        <begin position="123"/>
        <end position="146"/>
    </location>
</feature>
<evidence type="ECO:0000313" key="2">
    <source>
        <dbReference type="EMBL" id="GLY63849.1"/>
    </source>
</evidence>
<keyword evidence="1" id="KW-0812">Transmembrane</keyword>
<keyword evidence="1" id="KW-1133">Transmembrane helix</keyword>
<sequence length="165" mass="17512">MRRCVVTVLQVLLAGAFAAALFAQFIVIPRTAADQVALFPPYESVRVPLVTAAIVFVACLQVALVTLWALLRRAGKGTVFEHSALTWANVTIGAILAAAVVLAGLFVYVTFADIPSPWDGMEVIGLWLGSAVGTVAAIGVALLLFVGRHLLRKAIALRSEMDEVI</sequence>